<dbReference type="Pfam" id="PF13698">
    <property type="entry name" value="DUF4156"/>
    <property type="match status" value="1"/>
</dbReference>
<feature type="chain" id="PRO_5018574014" evidence="1">
    <location>
        <begin position="24"/>
        <end position="110"/>
    </location>
</feature>
<evidence type="ECO:0000313" key="3">
    <source>
        <dbReference type="Proteomes" id="UP000268973"/>
    </source>
</evidence>
<comment type="caution">
    <text evidence="2">The sequence shown here is derived from an EMBL/GenBank/DDBJ whole genome shotgun (WGS) entry which is preliminary data.</text>
</comment>
<feature type="signal peptide" evidence="1">
    <location>
        <begin position="1"/>
        <end position="23"/>
    </location>
</feature>
<name>A0A3S0P5U1_9VIBR</name>
<dbReference type="OrthoDB" id="6265533at2"/>
<accession>A0A3S0P5U1</accession>
<proteinExistence type="predicted"/>
<gene>
    <name evidence="2" type="ORF">EJ063_13245</name>
</gene>
<evidence type="ECO:0000313" key="2">
    <source>
        <dbReference type="EMBL" id="RTZ15416.1"/>
    </source>
</evidence>
<dbReference type="RefSeq" id="WP_126574751.1">
    <property type="nucleotide sequence ID" value="NZ_RXZH01000005.1"/>
</dbReference>
<dbReference type="AlphaFoldDB" id="A0A3S0P5U1"/>
<keyword evidence="3" id="KW-1185">Reference proteome</keyword>
<keyword evidence="1" id="KW-0732">Signal</keyword>
<protein>
    <submittedName>
        <fullName evidence="2">DUF4156 domain-containing protein</fullName>
    </submittedName>
</protein>
<organism evidence="2 3">
    <name type="scientific">Vibrio aquaticus</name>
    <dbReference type="NCBI Taxonomy" id="2496559"/>
    <lineage>
        <taxon>Bacteria</taxon>
        <taxon>Pseudomonadati</taxon>
        <taxon>Pseudomonadota</taxon>
        <taxon>Gammaproteobacteria</taxon>
        <taxon>Vibrionales</taxon>
        <taxon>Vibrionaceae</taxon>
        <taxon>Vibrio</taxon>
    </lineage>
</organism>
<sequence>MLARISLLIGALFLVGCSTPVTQMAPSAESVHLRIDGSFNADSCQWLGEVTGSEGHWYSYLFFPNDVLIRGALNDIKNQASQLGANTVYMVNPQDFVTSFTLMGNAYVCP</sequence>
<reference evidence="2 3" key="1">
    <citation type="submission" date="2018-12" db="EMBL/GenBank/DDBJ databases">
        <title>Vibrio sp. isolated from China Sea.</title>
        <authorList>
            <person name="Li Y."/>
        </authorList>
    </citation>
    <scope>NUCLEOTIDE SEQUENCE [LARGE SCALE GENOMIC DNA]</scope>
    <source>
        <strain evidence="2 3">BEI207</strain>
    </source>
</reference>
<dbReference type="EMBL" id="RXZH01000005">
    <property type="protein sequence ID" value="RTZ15416.1"/>
    <property type="molecule type" value="Genomic_DNA"/>
</dbReference>
<dbReference type="Proteomes" id="UP000268973">
    <property type="component" value="Unassembled WGS sequence"/>
</dbReference>
<evidence type="ECO:0000256" key="1">
    <source>
        <dbReference type="SAM" id="SignalP"/>
    </source>
</evidence>
<dbReference type="InterPro" id="IPR025294">
    <property type="entry name" value="DUF4156"/>
</dbReference>
<dbReference type="PROSITE" id="PS51257">
    <property type="entry name" value="PROKAR_LIPOPROTEIN"/>
    <property type="match status" value="1"/>
</dbReference>